<dbReference type="SMART" id="SM00347">
    <property type="entry name" value="HTH_MARR"/>
    <property type="match status" value="1"/>
</dbReference>
<dbReference type="AlphaFoldDB" id="A0A5C9A225"/>
<dbReference type="RefSeq" id="WP_148062775.1">
    <property type="nucleotide sequence ID" value="NZ_VRYZ01000001.1"/>
</dbReference>
<dbReference type="InterPro" id="IPR000835">
    <property type="entry name" value="HTH_MarR-typ"/>
</dbReference>
<evidence type="ECO:0000256" key="3">
    <source>
        <dbReference type="ARBA" id="ARBA00023163"/>
    </source>
</evidence>
<protein>
    <submittedName>
        <fullName evidence="5">MarR family transcriptional regulator</fullName>
    </submittedName>
</protein>
<dbReference type="GO" id="GO:0003700">
    <property type="term" value="F:DNA-binding transcription factor activity"/>
    <property type="evidence" value="ECO:0007669"/>
    <property type="project" value="InterPro"/>
</dbReference>
<proteinExistence type="predicted"/>
<dbReference type="Gene3D" id="1.10.10.10">
    <property type="entry name" value="Winged helix-like DNA-binding domain superfamily/Winged helix DNA-binding domain"/>
    <property type="match status" value="1"/>
</dbReference>
<dbReference type="PANTHER" id="PTHR42756">
    <property type="entry name" value="TRANSCRIPTIONAL REGULATOR, MARR"/>
    <property type="match status" value="1"/>
</dbReference>
<keyword evidence="3" id="KW-0804">Transcription</keyword>
<evidence type="ECO:0000256" key="1">
    <source>
        <dbReference type="ARBA" id="ARBA00023015"/>
    </source>
</evidence>
<keyword evidence="6" id="KW-1185">Reference proteome</keyword>
<gene>
    <name evidence="5" type="ORF">FVW59_03255</name>
</gene>
<keyword evidence="1" id="KW-0805">Transcription regulation</keyword>
<dbReference type="EMBL" id="VRYZ01000001">
    <property type="protein sequence ID" value="TXS94933.1"/>
    <property type="molecule type" value="Genomic_DNA"/>
</dbReference>
<reference evidence="5 6" key="1">
    <citation type="submission" date="2019-08" db="EMBL/GenBank/DDBJ databases">
        <title>Parahaliea maris sp. nov., isolated from the surface seawater.</title>
        <authorList>
            <person name="Liu Y."/>
        </authorList>
    </citation>
    <scope>NUCLEOTIDE SEQUENCE [LARGE SCALE GENOMIC DNA]</scope>
    <source>
        <strain evidence="5 6">S2-26</strain>
    </source>
</reference>
<keyword evidence="2" id="KW-0238">DNA-binding</keyword>
<dbReference type="InterPro" id="IPR036388">
    <property type="entry name" value="WH-like_DNA-bd_sf"/>
</dbReference>
<name>A0A5C9A225_9GAMM</name>
<sequence length="163" mass="18431">MKNDARTGIPGELDFRSPEFDLFASPFYLIAHADFHYHEDLDRAAARFGLDRTAYRLLTTLHRRSPLNIKDLAHYALVKRSTATRALTRLKDAGMVSQSIDSTDSRIVNVNLTELGRETAGKILQLGDRQLARAIEGISEERLRELTTTLRQLVVNLTKLPID</sequence>
<evidence type="ECO:0000259" key="4">
    <source>
        <dbReference type="PROSITE" id="PS50995"/>
    </source>
</evidence>
<feature type="domain" description="HTH marR-type" evidence="4">
    <location>
        <begin position="19"/>
        <end position="155"/>
    </location>
</feature>
<organism evidence="5 6">
    <name type="scientific">Parahaliea aestuarii</name>
    <dbReference type="NCBI Taxonomy" id="1852021"/>
    <lineage>
        <taxon>Bacteria</taxon>
        <taxon>Pseudomonadati</taxon>
        <taxon>Pseudomonadota</taxon>
        <taxon>Gammaproteobacteria</taxon>
        <taxon>Cellvibrionales</taxon>
        <taxon>Halieaceae</taxon>
        <taxon>Parahaliea</taxon>
    </lineage>
</organism>
<accession>A0A5C9A225</accession>
<evidence type="ECO:0000256" key="2">
    <source>
        <dbReference type="ARBA" id="ARBA00023125"/>
    </source>
</evidence>
<dbReference type="SUPFAM" id="SSF46785">
    <property type="entry name" value="Winged helix' DNA-binding domain"/>
    <property type="match status" value="1"/>
</dbReference>
<evidence type="ECO:0000313" key="5">
    <source>
        <dbReference type="EMBL" id="TXS94933.1"/>
    </source>
</evidence>
<dbReference type="InterPro" id="IPR036390">
    <property type="entry name" value="WH_DNA-bd_sf"/>
</dbReference>
<dbReference type="PANTHER" id="PTHR42756:SF1">
    <property type="entry name" value="TRANSCRIPTIONAL REPRESSOR OF EMRAB OPERON"/>
    <property type="match status" value="1"/>
</dbReference>
<dbReference type="OrthoDB" id="8684664at2"/>
<dbReference type="Pfam" id="PF01047">
    <property type="entry name" value="MarR"/>
    <property type="match status" value="1"/>
</dbReference>
<dbReference type="GO" id="GO:0003677">
    <property type="term" value="F:DNA binding"/>
    <property type="evidence" value="ECO:0007669"/>
    <property type="project" value="UniProtKB-KW"/>
</dbReference>
<dbReference type="PROSITE" id="PS50995">
    <property type="entry name" value="HTH_MARR_2"/>
    <property type="match status" value="1"/>
</dbReference>
<dbReference type="Proteomes" id="UP000321933">
    <property type="component" value="Unassembled WGS sequence"/>
</dbReference>
<evidence type="ECO:0000313" key="6">
    <source>
        <dbReference type="Proteomes" id="UP000321933"/>
    </source>
</evidence>
<comment type="caution">
    <text evidence="5">The sequence shown here is derived from an EMBL/GenBank/DDBJ whole genome shotgun (WGS) entry which is preliminary data.</text>
</comment>